<evidence type="ECO:0000259" key="3">
    <source>
        <dbReference type="Pfam" id="PF22818"/>
    </source>
</evidence>
<sequence length="597" mass="63474">MYEYLGNLVTTLAVRLAARPPSIPVGVRAGVAIDTAAFLARLDAWRALLQDRDGGHFALYLEDSIEFAAALLGAWQAGKTVWLAADTLDATCANLRGHVQGFLGEFPAACEPMVPGDAVGGTPAPAVLSPLRELDPEADALVVFTSGSTGTAQAIPKKLRQMASEVATLEALFGARAGDAAVIATVSHQHIYGLLFKVLWPLNTGRAIHAASIAFPEALAPALAAQRCVLVASPAHLKRLPAHLDWQGARDNVALVLSSGGPLPGDTAQACGKLLGSIPVEVFGSSETGGIAWRQRAPLPTVVDEAWTPFPTVGWRLAEGFLEVRSPHLPDDGWLPLADRAREVAGGRFQLLGRGDRIAKIEEKRISLDAIEAALLGSGLAAEARVALCEPDAGPRQVLAAFVVPTAAGRAVLDGEGKLALNARLRTVLAGVVDAVALPRRWRYLDALPVNAQGKTTVAALLALLMPAPRLPHVRELERQVEDKTEQGTAALRRVLLEIVAPSNLVYFDGHFTEAPILPGVAQVEWAIRYGRDYFALPPAFRAMHALKFQHVIQPGMPVQLELLHDPAKGQLTFAFRSPSGQHASGRILFHAEPGHG</sequence>
<dbReference type="Pfam" id="PF22818">
    <property type="entry name" value="ApeI-like"/>
    <property type="match status" value="1"/>
</dbReference>
<feature type="domain" description="AMP-dependent synthetase/ligase" evidence="2">
    <location>
        <begin position="131"/>
        <end position="318"/>
    </location>
</feature>
<dbReference type="SUPFAM" id="SSF54637">
    <property type="entry name" value="Thioesterase/thiol ester dehydrase-isomerase"/>
    <property type="match status" value="1"/>
</dbReference>
<dbReference type="SUPFAM" id="SSF56801">
    <property type="entry name" value="Acetyl-CoA synthetase-like"/>
    <property type="match status" value="1"/>
</dbReference>
<dbReference type="InterPro" id="IPR045851">
    <property type="entry name" value="AMP-bd_C_sf"/>
</dbReference>
<evidence type="ECO:0000256" key="1">
    <source>
        <dbReference type="ARBA" id="ARBA00022598"/>
    </source>
</evidence>
<dbReference type="PANTHER" id="PTHR43767">
    <property type="entry name" value="LONG-CHAIN-FATTY-ACID--COA LIGASE"/>
    <property type="match status" value="1"/>
</dbReference>
<dbReference type="Gene3D" id="3.30.300.30">
    <property type="match status" value="1"/>
</dbReference>
<gene>
    <name evidence="4" type="ORF">EWM63_20280</name>
</gene>
<dbReference type="EMBL" id="CP035913">
    <property type="protein sequence ID" value="QBE65040.1"/>
    <property type="molecule type" value="Genomic_DNA"/>
</dbReference>
<dbReference type="InterPro" id="IPR054545">
    <property type="entry name" value="ApeI-like"/>
</dbReference>
<dbReference type="Proteomes" id="UP000290637">
    <property type="component" value="Chromosome"/>
</dbReference>
<evidence type="ECO:0000313" key="4">
    <source>
        <dbReference type="EMBL" id="QBE65040.1"/>
    </source>
</evidence>
<dbReference type="GO" id="GO:0016874">
    <property type="term" value="F:ligase activity"/>
    <property type="evidence" value="ECO:0007669"/>
    <property type="project" value="UniProtKB-KW"/>
</dbReference>
<reference evidence="4 5" key="1">
    <citation type="submission" date="2019-02" db="EMBL/GenBank/DDBJ databases">
        <title>Draft Genome Sequences of Six Type Strains of the Genus Massilia.</title>
        <authorList>
            <person name="Miess H."/>
            <person name="Frediansyhah A."/>
            <person name="Gross H."/>
        </authorList>
    </citation>
    <scope>NUCLEOTIDE SEQUENCE [LARGE SCALE GENOMIC DNA]</scope>
    <source>
        <strain evidence="4 5">DSM 17473</strain>
    </source>
</reference>
<keyword evidence="1" id="KW-0436">Ligase</keyword>
<protein>
    <submittedName>
        <fullName evidence="4">AMP-binding protein</fullName>
    </submittedName>
</protein>
<dbReference type="InterPro" id="IPR029069">
    <property type="entry name" value="HotDog_dom_sf"/>
</dbReference>
<proteinExistence type="predicted"/>
<dbReference type="OrthoDB" id="9787658at2"/>
<accession>A0A4P6L0S3</accession>
<dbReference type="InterPro" id="IPR042099">
    <property type="entry name" value="ANL_N_sf"/>
</dbReference>
<dbReference type="InterPro" id="IPR050237">
    <property type="entry name" value="ATP-dep_AMP-bd_enzyme"/>
</dbReference>
<dbReference type="InterPro" id="IPR000873">
    <property type="entry name" value="AMP-dep_synth/lig_dom"/>
</dbReference>
<dbReference type="Gene3D" id="3.10.129.10">
    <property type="entry name" value="Hotdog Thioesterase"/>
    <property type="match status" value="1"/>
</dbReference>
<organism evidence="4 5">
    <name type="scientific">Pseudoduganella lutea</name>
    <dbReference type="NCBI Taxonomy" id="321985"/>
    <lineage>
        <taxon>Bacteria</taxon>
        <taxon>Pseudomonadati</taxon>
        <taxon>Pseudomonadota</taxon>
        <taxon>Betaproteobacteria</taxon>
        <taxon>Burkholderiales</taxon>
        <taxon>Oxalobacteraceae</taxon>
        <taxon>Telluria group</taxon>
        <taxon>Pseudoduganella</taxon>
    </lineage>
</organism>
<dbReference type="KEGG" id="plue:EWM63_20280"/>
<dbReference type="Gene3D" id="3.40.50.12780">
    <property type="entry name" value="N-terminal domain of ligase-like"/>
    <property type="match status" value="1"/>
</dbReference>
<dbReference type="AlphaFoldDB" id="A0A4P6L0S3"/>
<evidence type="ECO:0000259" key="2">
    <source>
        <dbReference type="Pfam" id="PF00501"/>
    </source>
</evidence>
<dbReference type="Pfam" id="PF00501">
    <property type="entry name" value="AMP-binding"/>
    <property type="match status" value="1"/>
</dbReference>
<name>A0A4P6L0S3_9BURK</name>
<dbReference type="RefSeq" id="WP_130188154.1">
    <property type="nucleotide sequence ID" value="NZ_CP035913.1"/>
</dbReference>
<keyword evidence="5" id="KW-1185">Reference proteome</keyword>
<feature type="domain" description="ApeI dehydratase-like" evidence="3">
    <location>
        <begin position="494"/>
        <end position="587"/>
    </location>
</feature>
<evidence type="ECO:0000313" key="5">
    <source>
        <dbReference type="Proteomes" id="UP000290637"/>
    </source>
</evidence>
<dbReference type="PANTHER" id="PTHR43767:SF8">
    <property type="entry name" value="LONG-CHAIN-FATTY-ACID--COA LIGASE"/>
    <property type="match status" value="1"/>
</dbReference>